<evidence type="ECO:0000256" key="4">
    <source>
        <dbReference type="ARBA" id="ARBA00022452"/>
    </source>
</evidence>
<keyword evidence="8" id="KW-0626">Porin</keyword>
<dbReference type="InterPro" id="IPR050298">
    <property type="entry name" value="Gram-neg_bact_OMP"/>
</dbReference>
<evidence type="ECO:0000256" key="6">
    <source>
        <dbReference type="ARBA" id="ARBA00022729"/>
    </source>
</evidence>
<evidence type="ECO:0000313" key="14">
    <source>
        <dbReference type="Proteomes" id="UP001293718"/>
    </source>
</evidence>
<dbReference type="SUPFAM" id="SSF56935">
    <property type="entry name" value="Porins"/>
    <property type="match status" value="1"/>
</dbReference>
<evidence type="ECO:0000256" key="9">
    <source>
        <dbReference type="ARBA" id="ARBA00023136"/>
    </source>
</evidence>
<name>A0ABU5ILY9_9BURK</name>
<evidence type="ECO:0000256" key="11">
    <source>
        <dbReference type="SAM" id="SignalP"/>
    </source>
</evidence>
<dbReference type="Pfam" id="PF13609">
    <property type="entry name" value="Porin_4"/>
    <property type="match status" value="1"/>
</dbReference>
<keyword evidence="4" id="KW-1134">Transmembrane beta strand</keyword>
<keyword evidence="10" id="KW-0998">Cell outer membrane</keyword>
<dbReference type="PRINTS" id="PR00184">
    <property type="entry name" value="NEISSPPORIN"/>
</dbReference>
<evidence type="ECO:0000256" key="8">
    <source>
        <dbReference type="ARBA" id="ARBA00023114"/>
    </source>
</evidence>
<evidence type="ECO:0000256" key="3">
    <source>
        <dbReference type="ARBA" id="ARBA00022448"/>
    </source>
</evidence>
<evidence type="ECO:0000256" key="2">
    <source>
        <dbReference type="ARBA" id="ARBA00011233"/>
    </source>
</evidence>
<gene>
    <name evidence="13" type="ORF">SM757_25255</name>
</gene>
<dbReference type="CDD" id="cd00342">
    <property type="entry name" value="gram_neg_porins"/>
    <property type="match status" value="1"/>
</dbReference>
<feature type="signal peptide" evidence="11">
    <location>
        <begin position="1"/>
        <end position="22"/>
    </location>
</feature>
<dbReference type="EMBL" id="JAXOJX010000053">
    <property type="protein sequence ID" value="MDZ5459895.1"/>
    <property type="molecule type" value="Genomic_DNA"/>
</dbReference>
<evidence type="ECO:0000256" key="1">
    <source>
        <dbReference type="ARBA" id="ARBA00004571"/>
    </source>
</evidence>
<keyword evidence="7" id="KW-0406">Ion transport</keyword>
<keyword evidence="3" id="KW-0813">Transport</keyword>
<protein>
    <submittedName>
        <fullName evidence="13">Porin</fullName>
    </submittedName>
</protein>
<dbReference type="InterPro" id="IPR002299">
    <property type="entry name" value="Porin_Neis"/>
</dbReference>
<reference evidence="13 14" key="1">
    <citation type="submission" date="2023-11" db="EMBL/GenBank/DDBJ databases">
        <title>Draft genome of Azohydromonas lata strain H1 (DSM1123), a polyhydroxyalkanoate producer.</title>
        <authorList>
            <person name="Traversa D."/>
            <person name="D'Addabbo P."/>
            <person name="Pazzani C."/>
            <person name="Manzari C."/>
            <person name="Chiara M."/>
            <person name="Scrascia M."/>
        </authorList>
    </citation>
    <scope>NUCLEOTIDE SEQUENCE [LARGE SCALE GENOMIC DNA]</scope>
    <source>
        <strain evidence="13 14">H1</strain>
    </source>
</reference>
<comment type="subcellular location">
    <subcellularLocation>
        <location evidence="1">Cell outer membrane</location>
        <topology evidence="1">Multi-pass membrane protein</topology>
    </subcellularLocation>
</comment>
<dbReference type="Proteomes" id="UP001293718">
    <property type="component" value="Unassembled WGS sequence"/>
</dbReference>
<sequence length="348" mass="37283">MKIARQILCFLPFAGLAHCAWAQSSVQIYGIADVYLGPVKDTRTTMKIADGGIAASRLGFRGTEDLGGGWQSVFNLEMGMNLDDGSFTLGGGFGRMAFVGLKSPYGTVEMGRGYAPLFYSMQTVDLFTMNVNWSPAQLLSKSDGQGAAFAPIAPPMRLSNLVRYRHGDLSGSGFRFELAAAPGEGAATSGRFVGGTLSYRAENYYVSYSGQRLNTGTNSAVSYHADAHLVNGKYMMGPVTLSAMYGVADADAPGTFKSTLTLLGVTWNLGEHRLLAEFGRRNVSNSTRDNDMLTLGYDYNLSKRTTLYARTLRLNNKGQAAISMGLATVPANTGVDVSAMALGIKHNF</sequence>
<comment type="subunit">
    <text evidence="2">Homotrimer.</text>
</comment>
<dbReference type="RefSeq" id="WP_322467511.1">
    <property type="nucleotide sequence ID" value="NZ_JAXOJX010000053.1"/>
</dbReference>
<dbReference type="PANTHER" id="PTHR34501">
    <property type="entry name" value="PROTEIN YDDL-RELATED"/>
    <property type="match status" value="1"/>
</dbReference>
<dbReference type="InterPro" id="IPR023614">
    <property type="entry name" value="Porin_dom_sf"/>
</dbReference>
<dbReference type="InterPro" id="IPR001702">
    <property type="entry name" value="Porin_Gram-ve"/>
</dbReference>
<feature type="domain" description="Porin" evidence="12">
    <location>
        <begin position="16"/>
        <end position="318"/>
    </location>
</feature>
<proteinExistence type="predicted"/>
<comment type="caution">
    <text evidence="13">The sequence shown here is derived from an EMBL/GenBank/DDBJ whole genome shotgun (WGS) entry which is preliminary data.</text>
</comment>
<feature type="chain" id="PRO_5046040578" evidence="11">
    <location>
        <begin position="23"/>
        <end position="348"/>
    </location>
</feature>
<evidence type="ECO:0000313" key="13">
    <source>
        <dbReference type="EMBL" id="MDZ5459895.1"/>
    </source>
</evidence>
<organism evidence="13 14">
    <name type="scientific">Azohydromonas lata</name>
    <dbReference type="NCBI Taxonomy" id="45677"/>
    <lineage>
        <taxon>Bacteria</taxon>
        <taxon>Pseudomonadati</taxon>
        <taxon>Pseudomonadota</taxon>
        <taxon>Betaproteobacteria</taxon>
        <taxon>Burkholderiales</taxon>
        <taxon>Sphaerotilaceae</taxon>
        <taxon>Azohydromonas</taxon>
    </lineage>
</organism>
<keyword evidence="14" id="KW-1185">Reference proteome</keyword>
<dbReference type="Gene3D" id="2.40.160.10">
    <property type="entry name" value="Porin"/>
    <property type="match status" value="1"/>
</dbReference>
<keyword evidence="9" id="KW-0472">Membrane</keyword>
<dbReference type="PANTHER" id="PTHR34501:SF9">
    <property type="entry name" value="MAJOR OUTER MEMBRANE PROTEIN P.IA"/>
    <property type="match status" value="1"/>
</dbReference>
<evidence type="ECO:0000256" key="10">
    <source>
        <dbReference type="ARBA" id="ARBA00023237"/>
    </source>
</evidence>
<dbReference type="InterPro" id="IPR033900">
    <property type="entry name" value="Gram_neg_porin_domain"/>
</dbReference>
<evidence type="ECO:0000256" key="5">
    <source>
        <dbReference type="ARBA" id="ARBA00022692"/>
    </source>
</evidence>
<evidence type="ECO:0000259" key="12">
    <source>
        <dbReference type="Pfam" id="PF13609"/>
    </source>
</evidence>
<keyword evidence="6 11" id="KW-0732">Signal</keyword>
<evidence type="ECO:0000256" key="7">
    <source>
        <dbReference type="ARBA" id="ARBA00023065"/>
    </source>
</evidence>
<keyword evidence="5" id="KW-0812">Transmembrane</keyword>
<accession>A0ABU5ILY9</accession>
<dbReference type="PRINTS" id="PR00182">
    <property type="entry name" value="ECOLNEIPORIN"/>
</dbReference>